<dbReference type="EMBL" id="CP144100">
    <property type="protein sequence ID" value="WWC87501.1"/>
    <property type="molecule type" value="Genomic_DNA"/>
</dbReference>
<dbReference type="GeneID" id="91093063"/>
<sequence length="123" mass="13898">MFDFTNLLSQRSTKGIKRKQEDVNWVRFDVVEGQPQTKKMMLDSENSVKTFQLNGIVMMNTETDQSRDADSILSTQADTDAMEVDRDSTMTLTDSAKIIARDYGYRGACAQGSSYGCFRDDLI</sequence>
<dbReference type="AlphaFoldDB" id="A0AAX4JR11"/>
<evidence type="ECO:0000313" key="2">
    <source>
        <dbReference type="Proteomes" id="UP001355207"/>
    </source>
</evidence>
<gene>
    <name evidence="1" type="ORF">L201_002391</name>
</gene>
<protein>
    <submittedName>
        <fullName evidence="1">Uncharacterized protein</fullName>
    </submittedName>
</protein>
<organism evidence="1 2">
    <name type="scientific">Kwoniella dendrophila CBS 6074</name>
    <dbReference type="NCBI Taxonomy" id="1295534"/>
    <lineage>
        <taxon>Eukaryota</taxon>
        <taxon>Fungi</taxon>
        <taxon>Dikarya</taxon>
        <taxon>Basidiomycota</taxon>
        <taxon>Agaricomycotina</taxon>
        <taxon>Tremellomycetes</taxon>
        <taxon>Tremellales</taxon>
        <taxon>Cryptococcaceae</taxon>
        <taxon>Kwoniella</taxon>
    </lineage>
</organism>
<name>A0AAX4JR11_9TREE</name>
<dbReference type="Proteomes" id="UP001355207">
    <property type="component" value="Chromosome 3"/>
</dbReference>
<accession>A0AAX4JR11</accession>
<proteinExistence type="predicted"/>
<reference evidence="1 2" key="1">
    <citation type="submission" date="2024-01" db="EMBL/GenBank/DDBJ databases">
        <title>Comparative genomics of Cryptococcus and Kwoniella reveals pathogenesis evolution and contrasting modes of karyotype evolution via chromosome fusion or intercentromeric recombination.</title>
        <authorList>
            <person name="Coelho M.A."/>
            <person name="David-Palma M."/>
            <person name="Shea T."/>
            <person name="Bowers K."/>
            <person name="McGinley-Smith S."/>
            <person name="Mohammad A.W."/>
            <person name="Gnirke A."/>
            <person name="Yurkov A.M."/>
            <person name="Nowrousian M."/>
            <person name="Sun S."/>
            <person name="Cuomo C.A."/>
            <person name="Heitman J."/>
        </authorList>
    </citation>
    <scope>NUCLEOTIDE SEQUENCE [LARGE SCALE GENOMIC DNA]</scope>
    <source>
        <strain evidence="1 2">CBS 6074</strain>
    </source>
</reference>
<evidence type="ECO:0000313" key="1">
    <source>
        <dbReference type="EMBL" id="WWC87501.1"/>
    </source>
</evidence>
<dbReference type="RefSeq" id="XP_066074264.1">
    <property type="nucleotide sequence ID" value="XM_066218167.1"/>
</dbReference>
<keyword evidence="2" id="KW-1185">Reference proteome</keyword>